<dbReference type="AlphaFoldDB" id="A0A157SVA0"/>
<evidence type="ECO:0000313" key="1">
    <source>
        <dbReference type="EMBL" id="SAI74380.1"/>
    </source>
</evidence>
<dbReference type="EMBL" id="FKIF01000010">
    <property type="protein sequence ID" value="SAI74380.1"/>
    <property type="molecule type" value="Genomic_DNA"/>
</dbReference>
<keyword evidence="2" id="KW-1185">Reference proteome</keyword>
<dbReference type="OrthoDB" id="6537357at2"/>
<evidence type="ECO:0000313" key="2">
    <source>
        <dbReference type="Proteomes" id="UP000076848"/>
    </source>
</evidence>
<accession>A0A157SVA0</accession>
<protein>
    <submittedName>
        <fullName evidence="1">Uncharacterized protein</fullName>
    </submittedName>
</protein>
<dbReference type="STRING" id="288768.SAMEA3906486_05127"/>
<organism evidence="1 2">
    <name type="scientific">Bordetella ansorpii</name>
    <dbReference type="NCBI Taxonomy" id="288768"/>
    <lineage>
        <taxon>Bacteria</taxon>
        <taxon>Pseudomonadati</taxon>
        <taxon>Pseudomonadota</taxon>
        <taxon>Betaproteobacteria</taxon>
        <taxon>Burkholderiales</taxon>
        <taxon>Alcaligenaceae</taxon>
        <taxon>Bordetella</taxon>
    </lineage>
</organism>
<name>A0A157SVA0_9BORD</name>
<gene>
    <name evidence="1" type="ORF">SAMEA3906486_05127</name>
</gene>
<proteinExistence type="predicted"/>
<dbReference type="RefSeq" id="WP_066133606.1">
    <property type="nucleotide sequence ID" value="NZ_FKIF01000010.1"/>
</dbReference>
<dbReference type="Proteomes" id="UP000076848">
    <property type="component" value="Unassembled WGS sequence"/>
</dbReference>
<reference evidence="1 2" key="1">
    <citation type="submission" date="2016-04" db="EMBL/GenBank/DDBJ databases">
        <authorList>
            <consortium name="Pathogen Informatics"/>
        </authorList>
    </citation>
    <scope>NUCLEOTIDE SEQUENCE [LARGE SCALE GENOMIC DNA]</scope>
    <source>
        <strain evidence="1 2">H050680373</strain>
    </source>
</reference>
<sequence>METYRNVLLVKVPARLDGVAAQAARRELESLGGVSVSAYAALELDESYVYCRAATALALQQVQARIPALFPRAHARLLEPVCLLDGASRGQDAPWHYIVETDVLPEQEDDLNAWYDQEHLPGLAAVPGTVRAGRYLCRDGSPRYHACYDLHTRQTFGSPPWLAVRATDWSSRVRPAFRNTKRTMFQRLA</sequence>